<dbReference type="Pfam" id="PF01433">
    <property type="entry name" value="Peptidase_M1"/>
    <property type="match status" value="1"/>
</dbReference>
<dbReference type="GO" id="GO:0070006">
    <property type="term" value="F:metalloaminopeptidase activity"/>
    <property type="evidence" value="ECO:0007669"/>
    <property type="project" value="TreeGrafter"/>
</dbReference>
<evidence type="ECO:0000256" key="16">
    <source>
        <dbReference type="SAM" id="MobiDB-lite"/>
    </source>
</evidence>
<dbReference type="AlphaFoldDB" id="A0AAD9L4S0"/>
<comment type="caution">
    <text evidence="20">The sequence shown here is derived from an EMBL/GenBank/DDBJ whole genome shotgun (WGS) entry which is preliminary data.</text>
</comment>
<evidence type="ECO:0000256" key="5">
    <source>
        <dbReference type="ARBA" id="ARBA00022723"/>
    </source>
</evidence>
<reference evidence="20" key="1">
    <citation type="journal article" date="2023" name="Mol. Biol. Evol.">
        <title>Third-Generation Sequencing Reveals the Adaptive Role of the Epigenome in Three Deep-Sea Polychaetes.</title>
        <authorList>
            <person name="Perez M."/>
            <person name="Aroh O."/>
            <person name="Sun Y."/>
            <person name="Lan Y."/>
            <person name="Juniper S.K."/>
            <person name="Young C.R."/>
            <person name="Angers B."/>
            <person name="Qian P.Y."/>
        </authorList>
    </citation>
    <scope>NUCLEOTIDE SEQUENCE</scope>
    <source>
        <strain evidence="20">R07B-5</strain>
    </source>
</reference>
<protein>
    <recommendedName>
        <fullName evidence="22">Aminopeptidase</fullName>
    </recommendedName>
</protein>
<feature type="binding site" evidence="14">
    <location>
        <position position="409"/>
    </location>
    <ligand>
        <name>Zn(2+)</name>
        <dbReference type="ChEBI" id="CHEBI:29105"/>
        <note>catalytic</note>
    </ligand>
</feature>
<evidence type="ECO:0000256" key="12">
    <source>
        <dbReference type="ARBA" id="ARBA00023180"/>
    </source>
</evidence>
<dbReference type="InterPro" id="IPR001930">
    <property type="entry name" value="Peptidase_M1"/>
</dbReference>
<evidence type="ECO:0000256" key="8">
    <source>
        <dbReference type="ARBA" id="ARBA00022968"/>
    </source>
</evidence>
<keyword evidence="21" id="KW-1185">Reference proteome</keyword>
<keyword evidence="5 14" id="KW-0479">Metal-binding</keyword>
<dbReference type="GO" id="GO:0005615">
    <property type="term" value="C:extracellular space"/>
    <property type="evidence" value="ECO:0007669"/>
    <property type="project" value="TreeGrafter"/>
</dbReference>
<dbReference type="GO" id="GO:0006508">
    <property type="term" value="P:proteolysis"/>
    <property type="evidence" value="ECO:0007669"/>
    <property type="project" value="UniProtKB-KW"/>
</dbReference>
<keyword evidence="9 17" id="KW-1133">Transmembrane helix</keyword>
<dbReference type="SUPFAM" id="SSF63737">
    <property type="entry name" value="Leukotriene A4 hydrolase N-terminal domain"/>
    <property type="match status" value="1"/>
</dbReference>
<feature type="site" description="Transition state stabilizer" evidence="15">
    <location>
        <position position="495"/>
    </location>
</feature>
<evidence type="ECO:0000313" key="21">
    <source>
        <dbReference type="Proteomes" id="UP001209878"/>
    </source>
</evidence>
<dbReference type="PRINTS" id="PR00756">
    <property type="entry name" value="ALADIPTASE"/>
</dbReference>
<keyword evidence="12" id="KW-0325">Glycoprotein</keyword>
<feature type="region of interest" description="Disordered" evidence="16">
    <location>
        <begin position="1"/>
        <end position="28"/>
    </location>
</feature>
<dbReference type="Pfam" id="PF17900">
    <property type="entry name" value="Peptidase_M1_N"/>
    <property type="match status" value="1"/>
</dbReference>
<organism evidence="20 21">
    <name type="scientific">Ridgeia piscesae</name>
    <name type="common">Tubeworm</name>
    <dbReference type="NCBI Taxonomy" id="27915"/>
    <lineage>
        <taxon>Eukaryota</taxon>
        <taxon>Metazoa</taxon>
        <taxon>Spiralia</taxon>
        <taxon>Lophotrochozoa</taxon>
        <taxon>Annelida</taxon>
        <taxon>Polychaeta</taxon>
        <taxon>Sedentaria</taxon>
        <taxon>Canalipalpata</taxon>
        <taxon>Sabellida</taxon>
        <taxon>Siboglinidae</taxon>
        <taxon>Ridgeia</taxon>
    </lineage>
</organism>
<proteinExistence type="inferred from homology"/>
<evidence type="ECO:0000256" key="11">
    <source>
        <dbReference type="ARBA" id="ARBA00023136"/>
    </source>
</evidence>
<feature type="domain" description="Peptidase M1 membrane alanine aminopeptidase" evidence="18">
    <location>
        <begin position="337"/>
        <end position="556"/>
    </location>
</feature>
<feature type="transmembrane region" description="Helical" evidence="17">
    <location>
        <begin position="44"/>
        <end position="67"/>
    </location>
</feature>
<name>A0AAD9L4S0_RIDPI</name>
<evidence type="ECO:0000313" key="20">
    <source>
        <dbReference type="EMBL" id="KAK2183029.1"/>
    </source>
</evidence>
<dbReference type="GO" id="GO:0005737">
    <property type="term" value="C:cytoplasm"/>
    <property type="evidence" value="ECO:0007669"/>
    <property type="project" value="TreeGrafter"/>
</dbReference>
<evidence type="ECO:0000259" key="18">
    <source>
        <dbReference type="Pfam" id="PF01433"/>
    </source>
</evidence>
<feature type="compositionally biased region" description="Basic and acidic residues" evidence="16">
    <location>
        <begin position="1"/>
        <end position="15"/>
    </location>
</feature>
<dbReference type="FunFam" id="2.60.40.1730:FF:000012">
    <property type="entry name" value="Aminopeptidase N"/>
    <property type="match status" value="1"/>
</dbReference>
<sequence>MTREDKSNATKDEQRPMNNVEGGDSDVHFQQSRRGRAWTIGPRILLLVTVGVILIILLIGLIVGLAVKSTCRQTGVGPVVSAPVLSGRKAAPPRPTIDPALPWSNIRLPRDIIPTVYTVELKIDLEHFNFSGSVSIDVSVGKDTEYVIVHINDLNVSHSDVTVDDVTSGGTVKIIRQLGQPINQFHVLQVSPALRSGRDYTVHFGYFRGQLGDGLRGLYRSMYKDQQGETRYLAVSQLQSVDARRVFPCFDEPDLKANFSVTITHNAALVALSNMPLAQSTSLDDTWMRDEFEMTPIMSTYLLAFVVADFRHRESSPRDGFKIRVWAQPDMYDQTSYALGFAAKAYRFYSDFFGTPEIVPKADHAAIPDFSAGAMENWGLVLYRETALLHDEDVSSIANTYWVSLVMAHEIAHTWFGNMVTMRWWDDLWLNEGFANTLMYFALDSIYPTWNVFDLQLVNNVYPVMTKDSLLTSHAISTPIKDPVEITQTFDTISYDKGMAVLRLLRGFLGWDDFQKGLMRYIQKYKFKNAEMAELWQTFAEVVDNRFKVGDIMDTWTRQMGFPVVRVTRTEGDTYLLTQHRFLLNANDEFDPTTSPYGFKWRIPFSYKIQYDDSIKTEWMDLDSAKIQVPKGSWVLGNVDYMGFYRTNYDESTWSLLTEQLINDNMVGHVVAQVTNLVM</sequence>
<evidence type="ECO:0000256" key="10">
    <source>
        <dbReference type="ARBA" id="ARBA00023049"/>
    </source>
</evidence>
<dbReference type="InterPro" id="IPR014782">
    <property type="entry name" value="Peptidase_M1_dom"/>
</dbReference>
<evidence type="ECO:0000256" key="1">
    <source>
        <dbReference type="ARBA" id="ARBA00004606"/>
    </source>
</evidence>
<evidence type="ECO:0000256" key="13">
    <source>
        <dbReference type="PIRSR" id="PIRSR634016-1"/>
    </source>
</evidence>
<dbReference type="Gene3D" id="1.10.390.10">
    <property type="entry name" value="Neutral Protease Domain 2"/>
    <property type="match status" value="1"/>
</dbReference>
<dbReference type="GO" id="GO:0008270">
    <property type="term" value="F:zinc ion binding"/>
    <property type="evidence" value="ECO:0007669"/>
    <property type="project" value="InterPro"/>
</dbReference>
<accession>A0AAD9L4S0</accession>
<keyword evidence="11 17" id="KW-0472">Membrane</keyword>
<dbReference type="Gene3D" id="2.60.40.1910">
    <property type="match status" value="1"/>
</dbReference>
<dbReference type="EMBL" id="JAODUO010000327">
    <property type="protein sequence ID" value="KAK2183029.1"/>
    <property type="molecule type" value="Genomic_DNA"/>
</dbReference>
<evidence type="ECO:0000256" key="9">
    <source>
        <dbReference type="ARBA" id="ARBA00022989"/>
    </source>
</evidence>
<dbReference type="InterPro" id="IPR042097">
    <property type="entry name" value="Aminopeptidase_N-like_N_sf"/>
</dbReference>
<dbReference type="GO" id="GO:0042277">
    <property type="term" value="F:peptide binding"/>
    <property type="evidence" value="ECO:0007669"/>
    <property type="project" value="TreeGrafter"/>
</dbReference>
<evidence type="ECO:0000256" key="14">
    <source>
        <dbReference type="PIRSR" id="PIRSR634016-3"/>
    </source>
</evidence>
<comment type="cofactor">
    <cofactor evidence="14">
        <name>Zn(2+)</name>
        <dbReference type="ChEBI" id="CHEBI:29105"/>
    </cofactor>
    <text evidence="14">Binds 1 zinc ion per subunit.</text>
</comment>
<keyword evidence="10" id="KW-0482">Metalloprotease</keyword>
<evidence type="ECO:0000256" key="6">
    <source>
        <dbReference type="ARBA" id="ARBA00022801"/>
    </source>
</evidence>
<dbReference type="GO" id="GO:0016020">
    <property type="term" value="C:membrane"/>
    <property type="evidence" value="ECO:0007669"/>
    <property type="project" value="UniProtKB-SubCell"/>
</dbReference>
<keyword evidence="7 14" id="KW-0862">Zinc</keyword>
<evidence type="ECO:0000256" key="3">
    <source>
        <dbReference type="ARBA" id="ARBA00022670"/>
    </source>
</evidence>
<keyword evidence="4 17" id="KW-0812">Transmembrane</keyword>
<evidence type="ECO:0000256" key="15">
    <source>
        <dbReference type="PIRSR" id="PIRSR634016-4"/>
    </source>
</evidence>
<evidence type="ECO:0000256" key="17">
    <source>
        <dbReference type="SAM" id="Phobius"/>
    </source>
</evidence>
<comment type="similarity">
    <text evidence="2">Belongs to the peptidase M1 family.</text>
</comment>
<dbReference type="InterPro" id="IPR034016">
    <property type="entry name" value="M1_APN-typ"/>
</dbReference>
<evidence type="ECO:0000256" key="7">
    <source>
        <dbReference type="ARBA" id="ARBA00022833"/>
    </source>
</evidence>
<dbReference type="SUPFAM" id="SSF55486">
    <property type="entry name" value="Metalloproteases ('zincins'), catalytic domain"/>
    <property type="match status" value="1"/>
</dbReference>
<evidence type="ECO:0000256" key="2">
    <source>
        <dbReference type="ARBA" id="ARBA00010136"/>
    </source>
</evidence>
<dbReference type="PANTHER" id="PTHR11533:SF294">
    <property type="entry name" value="THYROTROPIN-RELEASING HORMONE-DEGRADING ECTOENZYME"/>
    <property type="match status" value="1"/>
</dbReference>
<feature type="binding site" evidence="14">
    <location>
        <position position="432"/>
    </location>
    <ligand>
        <name>Zn(2+)</name>
        <dbReference type="ChEBI" id="CHEBI:29105"/>
        <note>catalytic</note>
    </ligand>
</feature>
<dbReference type="InterPro" id="IPR045357">
    <property type="entry name" value="Aminopeptidase_N-like_N"/>
</dbReference>
<dbReference type="Proteomes" id="UP001209878">
    <property type="component" value="Unassembled WGS sequence"/>
</dbReference>
<dbReference type="Gene3D" id="2.60.40.1730">
    <property type="entry name" value="tricorn interacting facor f3 domain"/>
    <property type="match status" value="1"/>
</dbReference>
<dbReference type="PANTHER" id="PTHR11533">
    <property type="entry name" value="PROTEASE M1 ZINC METALLOPROTEASE"/>
    <property type="match status" value="1"/>
</dbReference>
<evidence type="ECO:0008006" key="22">
    <source>
        <dbReference type="Google" id="ProtNLM"/>
    </source>
</evidence>
<dbReference type="CDD" id="cd09601">
    <property type="entry name" value="M1_APN-Q_like"/>
    <property type="match status" value="1"/>
</dbReference>
<gene>
    <name evidence="20" type="ORF">NP493_327g03013</name>
</gene>
<comment type="subcellular location">
    <subcellularLocation>
        <location evidence="1">Membrane</location>
        <topology evidence="1">Single-pass type II membrane protein</topology>
    </subcellularLocation>
</comment>
<dbReference type="FunFam" id="1.10.390.10:FF:000016">
    <property type="entry name" value="Glutamyl aminopeptidase"/>
    <property type="match status" value="1"/>
</dbReference>
<dbReference type="InterPro" id="IPR050344">
    <property type="entry name" value="Peptidase_M1_aminopeptidases"/>
</dbReference>
<dbReference type="InterPro" id="IPR027268">
    <property type="entry name" value="Peptidase_M4/M1_CTD_sf"/>
</dbReference>
<feature type="binding site" evidence="14">
    <location>
        <position position="413"/>
    </location>
    <ligand>
        <name>Zn(2+)</name>
        <dbReference type="ChEBI" id="CHEBI:29105"/>
        <note>catalytic</note>
    </ligand>
</feature>
<evidence type="ECO:0000256" key="4">
    <source>
        <dbReference type="ARBA" id="ARBA00022692"/>
    </source>
</evidence>
<dbReference type="GO" id="GO:0043171">
    <property type="term" value="P:peptide catabolic process"/>
    <property type="evidence" value="ECO:0007669"/>
    <property type="project" value="TreeGrafter"/>
</dbReference>
<keyword evidence="8" id="KW-0735">Signal-anchor</keyword>
<keyword evidence="6" id="KW-0378">Hydrolase</keyword>
<feature type="active site" description="Proton acceptor" evidence="13">
    <location>
        <position position="410"/>
    </location>
</feature>
<keyword evidence="3" id="KW-0645">Protease</keyword>
<dbReference type="FunFam" id="2.60.40.1910:FF:000003">
    <property type="entry name" value="Aminopeptidase"/>
    <property type="match status" value="1"/>
</dbReference>
<evidence type="ECO:0000259" key="19">
    <source>
        <dbReference type="Pfam" id="PF17900"/>
    </source>
</evidence>
<feature type="domain" description="Aminopeptidase N-like N-terminal" evidence="19">
    <location>
        <begin position="114"/>
        <end position="302"/>
    </location>
</feature>